<name>A0A0S2MQ53_9SCAR</name>
<evidence type="ECO:0000313" key="17">
    <source>
        <dbReference type="EMBL" id="ALO76849.1"/>
    </source>
</evidence>
<evidence type="ECO:0000256" key="13">
    <source>
        <dbReference type="ARBA" id="ARBA00023136"/>
    </source>
</evidence>
<organism evidence="17">
    <name type="scientific">Adoretus sp. ADO01</name>
    <dbReference type="NCBI Taxonomy" id="1205533"/>
    <lineage>
        <taxon>Eukaryota</taxon>
        <taxon>Metazoa</taxon>
        <taxon>Ecdysozoa</taxon>
        <taxon>Arthropoda</taxon>
        <taxon>Hexapoda</taxon>
        <taxon>Insecta</taxon>
        <taxon>Pterygota</taxon>
        <taxon>Neoptera</taxon>
        <taxon>Endopterygota</taxon>
        <taxon>Coleoptera</taxon>
        <taxon>Polyphaga</taxon>
        <taxon>Scarabaeiformia</taxon>
        <taxon>Scarabaeidae</taxon>
        <taxon>Rutelinae</taxon>
        <taxon>Adoretus</taxon>
    </lineage>
</organism>
<keyword evidence="5" id="KW-0813">Transport</keyword>
<protein>
    <recommendedName>
        <fullName evidence="4">NADH-ubiquinone oxidoreductase chain 6</fullName>
        <ecNumber evidence="3">7.1.1.2</ecNumber>
    </recommendedName>
    <alternativeName>
        <fullName evidence="14">NADH dehydrogenase subunit 6</fullName>
    </alternativeName>
</protein>
<evidence type="ECO:0000256" key="15">
    <source>
        <dbReference type="ARBA" id="ARBA00049551"/>
    </source>
</evidence>
<keyword evidence="12 17" id="KW-0496">Mitochondrion</keyword>
<dbReference type="EC" id="7.1.1.2" evidence="3"/>
<evidence type="ECO:0000256" key="9">
    <source>
        <dbReference type="ARBA" id="ARBA00022982"/>
    </source>
</evidence>
<evidence type="ECO:0000256" key="6">
    <source>
        <dbReference type="ARBA" id="ARBA00022660"/>
    </source>
</evidence>
<sequence>MIMTLMTLSFISSITFIFLSHPLSMGLMLLIQTITISLTMGFFNMNFWYSYILFLIMIGGMLVLFIYMTSVASNEKFSYSIKITFMIIMLMMTMMFIIMMMDPYFSNMNNIYMEIPELMKNYNMSFNKYLNYPMNIIMFMMIMYLLITLIAVVKITKIESGPLRQTN</sequence>
<evidence type="ECO:0000256" key="5">
    <source>
        <dbReference type="ARBA" id="ARBA00022448"/>
    </source>
</evidence>
<reference evidence="17" key="1">
    <citation type="submission" date="2012-06" db="EMBL/GenBank/DDBJ databases">
        <title>Mitogenomics of the Coleoptera under dense taxon sampling.</title>
        <authorList>
            <person name="Timmermans M.J.T.N."/>
            <person name="Lim J."/>
            <person name="Dodsworth S."/>
            <person name="Haran J."/>
            <person name="Ahrens D."/>
            <person name="Bocak L."/>
            <person name="London A."/>
            <person name="Culverwell L."/>
            <person name="Vogler A.P."/>
        </authorList>
    </citation>
    <scope>NUCLEOTIDE SEQUENCE</scope>
</reference>
<evidence type="ECO:0000256" key="7">
    <source>
        <dbReference type="ARBA" id="ARBA00022692"/>
    </source>
</evidence>
<evidence type="ECO:0000256" key="10">
    <source>
        <dbReference type="ARBA" id="ARBA00022989"/>
    </source>
</evidence>
<feature type="transmembrane region" description="Helical" evidence="16">
    <location>
        <begin position="47"/>
        <end position="67"/>
    </location>
</feature>
<keyword evidence="8" id="KW-1278">Translocase</keyword>
<evidence type="ECO:0000256" key="4">
    <source>
        <dbReference type="ARBA" id="ARBA00021095"/>
    </source>
</evidence>
<comment type="subcellular location">
    <subcellularLocation>
        <location evidence="1">Mitochondrion membrane</location>
        <topology evidence="1">Multi-pass membrane protein</topology>
    </subcellularLocation>
</comment>
<gene>
    <name evidence="17" type="primary">nad6</name>
</gene>
<keyword evidence="13 16" id="KW-0472">Membrane</keyword>
<evidence type="ECO:0000256" key="11">
    <source>
        <dbReference type="ARBA" id="ARBA00023027"/>
    </source>
</evidence>
<comment type="catalytic activity">
    <reaction evidence="15">
        <text>a ubiquinone + NADH + 5 H(+)(in) = a ubiquinol + NAD(+) + 4 H(+)(out)</text>
        <dbReference type="Rhea" id="RHEA:29091"/>
        <dbReference type="Rhea" id="RHEA-COMP:9565"/>
        <dbReference type="Rhea" id="RHEA-COMP:9566"/>
        <dbReference type="ChEBI" id="CHEBI:15378"/>
        <dbReference type="ChEBI" id="CHEBI:16389"/>
        <dbReference type="ChEBI" id="CHEBI:17976"/>
        <dbReference type="ChEBI" id="CHEBI:57540"/>
        <dbReference type="ChEBI" id="CHEBI:57945"/>
        <dbReference type="EC" id="7.1.1.2"/>
    </reaction>
</comment>
<dbReference type="PANTHER" id="PTHR11435:SF1">
    <property type="entry name" value="NADH-UBIQUINONE OXIDOREDUCTASE CHAIN 6"/>
    <property type="match status" value="1"/>
</dbReference>
<feature type="transmembrane region" description="Helical" evidence="16">
    <location>
        <begin position="132"/>
        <end position="153"/>
    </location>
</feature>
<dbReference type="EMBL" id="JX412788">
    <property type="protein sequence ID" value="ALO76849.1"/>
    <property type="molecule type" value="Genomic_DNA"/>
</dbReference>
<evidence type="ECO:0000256" key="16">
    <source>
        <dbReference type="SAM" id="Phobius"/>
    </source>
</evidence>
<evidence type="ECO:0000256" key="1">
    <source>
        <dbReference type="ARBA" id="ARBA00004225"/>
    </source>
</evidence>
<evidence type="ECO:0000256" key="8">
    <source>
        <dbReference type="ARBA" id="ARBA00022967"/>
    </source>
</evidence>
<geneLocation type="mitochondrion" evidence="17"/>
<dbReference type="AlphaFoldDB" id="A0A0S2MQ53"/>
<evidence type="ECO:0000256" key="14">
    <source>
        <dbReference type="ARBA" id="ARBA00031019"/>
    </source>
</evidence>
<evidence type="ECO:0000256" key="2">
    <source>
        <dbReference type="ARBA" id="ARBA00005698"/>
    </source>
</evidence>
<dbReference type="PANTHER" id="PTHR11435">
    <property type="entry name" value="NADH UBIQUINONE OXIDOREDUCTASE SUBUNIT ND6"/>
    <property type="match status" value="1"/>
</dbReference>
<keyword evidence="11" id="KW-0520">NAD</keyword>
<keyword evidence="7 16" id="KW-0812">Transmembrane</keyword>
<keyword evidence="10 16" id="KW-1133">Transmembrane helix</keyword>
<keyword evidence="6" id="KW-0679">Respiratory chain</keyword>
<accession>A0A0S2MQ53</accession>
<proteinExistence type="inferred from homology"/>
<dbReference type="GO" id="GO:0008137">
    <property type="term" value="F:NADH dehydrogenase (ubiquinone) activity"/>
    <property type="evidence" value="ECO:0007669"/>
    <property type="project" value="UniProtKB-EC"/>
</dbReference>
<evidence type="ECO:0000256" key="12">
    <source>
        <dbReference type="ARBA" id="ARBA00023128"/>
    </source>
</evidence>
<dbReference type="GO" id="GO:0031966">
    <property type="term" value="C:mitochondrial membrane"/>
    <property type="evidence" value="ECO:0007669"/>
    <property type="project" value="UniProtKB-SubCell"/>
</dbReference>
<keyword evidence="9" id="KW-0249">Electron transport</keyword>
<evidence type="ECO:0000256" key="3">
    <source>
        <dbReference type="ARBA" id="ARBA00012944"/>
    </source>
</evidence>
<dbReference type="InterPro" id="IPR050269">
    <property type="entry name" value="ComplexI_Subunit6"/>
</dbReference>
<feature type="transmembrane region" description="Helical" evidence="16">
    <location>
        <begin position="79"/>
        <end position="101"/>
    </location>
</feature>
<comment type="similarity">
    <text evidence="2">Belongs to the complex I subunit 6 family.</text>
</comment>